<evidence type="ECO:0000259" key="1">
    <source>
        <dbReference type="Pfam" id="PF14606"/>
    </source>
</evidence>
<dbReference type="GO" id="GO:0016788">
    <property type="term" value="F:hydrolase activity, acting on ester bonds"/>
    <property type="evidence" value="ECO:0007669"/>
    <property type="project" value="UniProtKB-ARBA"/>
</dbReference>
<accession>A0ABD6MU91</accession>
<comment type="caution">
    <text evidence="2">The sequence shown here is derived from an EMBL/GenBank/DDBJ whole genome shotgun (WGS) entry which is preliminary data.</text>
</comment>
<reference evidence="2 3" key="1">
    <citation type="submission" date="2018-06" db="EMBL/GenBank/DDBJ databases">
        <title>Bacteria isolated from soil of Wuhan.</title>
        <authorList>
            <person name="Xiang W."/>
            <person name="Huang C."/>
        </authorList>
    </citation>
    <scope>NUCLEOTIDE SEQUENCE [LARGE SCALE GENOMIC DNA]</scope>
    <source>
        <strain evidence="3">xwS4</strain>
    </source>
</reference>
<dbReference type="EMBL" id="QJRE01000089">
    <property type="protein sequence ID" value="NWL45138.1"/>
    <property type="molecule type" value="Genomic_DNA"/>
</dbReference>
<organism evidence="2 3">
    <name type="scientific">Pseudomonas hunanensis</name>
    <dbReference type="NCBI Taxonomy" id="1247546"/>
    <lineage>
        <taxon>Bacteria</taxon>
        <taxon>Pseudomonadati</taxon>
        <taxon>Pseudomonadota</taxon>
        <taxon>Gammaproteobacteria</taxon>
        <taxon>Pseudomonadales</taxon>
        <taxon>Pseudomonadaceae</taxon>
        <taxon>Pseudomonas</taxon>
    </lineage>
</organism>
<dbReference type="SUPFAM" id="SSF52266">
    <property type="entry name" value="SGNH hydrolase"/>
    <property type="match status" value="1"/>
</dbReference>
<dbReference type="InterPro" id="IPR013830">
    <property type="entry name" value="SGNH_hydro"/>
</dbReference>
<dbReference type="AlphaFoldDB" id="A0ABD6MU91"/>
<dbReference type="Gene3D" id="2.60.120.260">
    <property type="entry name" value="Galactose-binding domain-like"/>
    <property type="match status" value="1"/>
</dbReference>
<dbReference type="Proteomes" id="UP000704738">
    <property type="component" value="Unassembled WGS sequence"/>
</dbReference>
<protein>
    <recommendedName>
        <fullName evidence="1">SGNH hydrolase-type esterase domain-containing protein</fullName>
    </recommendedName>
</protein>
<proteinExistence type="predicted"/>
<dbReference type="RefSeq" id="WP_179027711.1">
    <property type="nucleotide sequence ID" value="NZ_CP073231.1"/>
</dbReference>
<dbReference type="InterPro" id="IPR036514">
    <property type="entry name" value="SGNH_hydro_sf"/>
</dbReference>
<gene>
    <name evidence="2" type="ORF">DM819_04450</name>
</gene>
<dbReference type="Gene3D" id="3.40.50.1110">
    <property type="entry name" value="SGNH hydrolase"/>
    <property type="match status" value="1"/>
</dbReference>
<name>A0ABD6MU91_9PSED</name>
<evidence type="ECO:0000313" key="2">
    <source>
        <dbReference type="EMBL" id="NWL45138.1"/>
    </source>
</evidence>
<dbReference type="Pfam" id="PF14606">
    <property type="entry name" value="Lipase_GDSL_3"/>
    <property type="match status" value="1"/>
</dbReference>
<sequence>MKTIPLSALSTLLHGHLGVVDQPTGVQPVRFDPSMGFMLDPLNSLTASMTSGVRLRLKTNSTTLKLVTSQTQLFLTGPEQWARNFEVYVDGTIVRQVAAHGGSFLTPGAIPEGDPHAILTIDGLGDAVKDVEIWFPQSSLQVINSLEVDSEAAWEPWADDRRHVLFHGSSITHGMEANGGSGAWPAVAGQLADIRITNMGWAGSCLLSALAAQIIAQQSIDAVVLELGINIWDGGALNQRTLNDSAHGVISILRDSYPSLPIVIVSPICSPAREQVGENGGLSLEQIREGLKAAVDAHISKGDNNISYQDGLALFGPADAELLVDGLHPSAEGYQLIGERFYHHHRDFLSGDSQLLAGN</sequence>
<evidence type="ECO:0000313" key="3">
    <source>
        <dbReference type="Proteomes" id="UP000704738"/>
    </source>
</evidence>
<feature type="domain" description="SGNH hydrolase-type esterase" evidence="1">
    <location>
        <begin position="162"/>
        <end position="335"/>
    </location>
</feature>